<name>A0ABU2GY42_9ACTN</name>
<dbReference type="EMBL" id="JAVLUS010000024">
    <property type="protein sequence ID" value="MDS1116346.1"/>
    <property type="molecule type" value="Genomic_DNA"/>
</dbReference>
<comment type="caution">
    <text evidence="2">The sequence shown here is derived from an EMBL/GenBank/DDBJ whole genome shotgun (WGS) entry which is preliminary data.</text>
</comment>
<accession>A0ABU2GY42</accession>
<organism evidence="2 3">
    <name type="scientific">Gordonia westfalica</name>
    <dbReference type="NCBI Taxonomy" id="158898"/>
    <lineage>
        <taxon>Bacteria</taxon>
        <taxon>Bacillati</taxon>
        <taxon>Actinomycetota</taxon>
        <taxon>Actinomycetes</taxon>
        <taxon>Mycobacteriales</taxon>
        <taxon>Gordoniaceae</taxon>
        <taxon>Gordonia</taxon>
    </lineage>
</organism>
<evidence type="ECO:0000313" key="3">
    <source>
        <dbReference type="Proteomes" id="UP001265083"/>
    </source>
</evidence>
<gene>
    <name evidence="2" type="ORF">RD149_21620</name>
</gene>
<evidence type="ECO:0000313" key="2">
    <source>
        <dbReference type="EMBL" id="MDS1116346.1"/>
    </source>
</evidence>
<dbReference type="RefSeq" id="WP_310952144.1">
    <property type="nucleotide sequence ID" value="NZ_JAVLUS010000024.1"/>
</dbReference>
<dbReference type="InterPro" id="IPR041458">
    <property type="entry name" value="Rv3651-like_N"/>
</dbReference>
<proteinExistence type="predicted"/>
<keyword evidence="3" id="KW-1185">Reference proteome</keyword>
<dbReference type="Proteomes" id="UP001265083">
    <property type="component" value="Unassembled WGS sequence"/>
</dbReference>
<feature type="domain" description="Rv3651-like N-terminal" evidence="1">
    <location>
        <begin position="2"/>
        <end position="94"/>
    </location>
</feature>
<reference evidence="2 3" key="1">
    <citation type="submission" date="2023-08" db="EMBL/GenBank/DDBJ databases">
        <title>Bioegradation of LLDPE and BLDPE plastic by marine bacteria from coast plastic debris.</title>
        <authorList>
            <person name="Rong Z."/>
        </authorList>
    </citation>
    <scope>NUCLEOTIDE SEQUENCE [LARGE SCALE GENOMIC DNA]</scope>
    <source>
        <strain evidence="2 3">Z-2</strain>
    </source>
</reference>
<sequence length="352" mass="39342">MTWYLIETLAPAPSASIVFKEGEHRDWTSVRTLTRSDGLDMIEDFIAEVRTSCEGLDRVEQGRLGPRRVVMRPVLGFEGEVYGIKTWVGKPDADLTPERAIASVNWDVQSLVARHTLESYMMSSISPEGFGQDRDPGQFLRKVAQFDALNELAELCLNDGTRTHFSGRLTVLHDDTHLMAWRGLARSNAGPDGSEVRGMFHDVTDTEPPQIAPLTALKLPTGDERRTRDESDNAPGTVLVAYRRVPGEPEVPALIYWVSPRPSYIAESATAHHLAQHPDAPLPGNLINPEFFDEFARAKKVLEAGQDDFEIPMVVELLGHDGSWVRVRFHIRRYPGAVGSLLHIGRFTRLED</sequence>
<dbReference type="Pfam" id="PF18007">
    <property type="entry name" value="Rv3651-like_N"/>
    <property type="match status" value="1"/>
</dbReference>
<protein>
    <submittedName>
        <fullName evidence="2">DUF5593 domain-containing protein</fullName>
    </submittedName>
</protein>
<evidence type="ECO:0000259" key="1">
    <source>
        <dbReference type="Pfam" id="PF18007"/>
    </source>
</evidence>